<gene>
    <name evidence="4" type="ORF">LTRI10_LOCUS17767</name>
</gene>
<dbReference type="Proteomes" id="UP001497516">
    <property type="component" value="Chromosome 3"/>
</dbReference>
<dbReference type="PANTHER" id="PTHR31890:SF11">
    <property type="entry name" value="PECTINESTERASE INHIBITOR DOMAIN-CONTAINING PROTEIN"/>
    <property type="match status" value="1"/>
</dbReference>
<feature type="compositionally biased region" description="Low complexity" evidence="1">
    <location>
        <begin position="204"/>
        <end position="225"/>
    </location>
</feature>
<evidence type="ECO:0000256" key="1">
    <source>
        <dbReference type="SAM" id="MobiDB-lite"/>
    </source>
</evidence>
<keyword evidence="5" id="KW-1185">Reference proteome</keyword>
<dbReference type="Gene3D" id="1.20.140.40">
    <property type="entry name" value="Invertase/pectin methylesterase inhibitor family protein"/>
    <property type="match status" value="1"/>
</dbReference>
<feature type="signal peptide" evidence="2">
    <location>
        <begin position="1"/>
        <end position="30"/>
    </location>
</feature>
<name>A0AAV2DQZ6_9ROSI</name>
<evidence type="ECO:0000259" key="3">
    <source>
        <dbReference type="SMART" id="SM00856"/>
    </source>
</evidence>
<feature type="chain" id="PRO_5043415982" description="Pectinesterase inhibitor domain-containing protein" evidence="2">
    <location>
        <begin position="31"/>
        <end position="310"/>
    </location>
</feature>
<proteinExistence type="predicted"/>
<accession>A0AAV2DQZ6</accession>
<dbReference type="PANTHER" id="PTHR31890">
    <property type="entry name" value="PLANT INVERTASE/PECTIN METHYLESTERASE INHIBITOR SUPERFAMILY PROTEIN"/>
    <property type="match status" value="1"/>
</dbReference>
<sequence length="310" mass="31205">MTSINKHLHLRIANLLLLLLVALFFSPIESHSVHVSDLCESVCQKSTNYASCIKTIAADPQLAKAGDVKTLAILAMEKAKKQSATLTKMFDEMEKKNGGGGDPKFQEALKLCSKDFKDANFFFNPQEMGPIFESEDIHSALDYYQNCKRLLKRNGDFDKVGPELRKWRHFYTIASGAILKGEADFRAKSGDLLAGGSVAGGGSASAPASGGSNVDSGSASAPSSGGATGSSGSTGGTAGGSAPMGSISSMIDPGVRSFFDSSSGGGSSIDVGSGSGGASSSSGSGGASSGGGGGSAGTGGGIGLPPSDLP</sequence>
<dbReference type="SMART" id="SM00856">
    <property type="entry name" value="PMEI"/>
    <property type="match status" value="1"/>
</dbReference>
<dbReference type="SUPFAM" id="SSF101148">
    <property type="entry name" value="Plant invertase/pectin methylesterase inhibitor"/>
    <property type="match status" value="1"/>
</dbReference>
<dbReference type="AlphaFoldDB" id="A0AAV2DQZ6"/>
<dbReference type="InterPro" id="IPR006501">
    <property type="entry name" value="Pectinesterase_inhib_dom"/>
</dbReference>
<evidence type="ECO:0000256" key="2">
    <source>
        <dbReference type="SAM" id="SignalP"/>
    </source>
</evidence>
<feature type="compositionally biased region" description="Gly residues" evidence="1">
    <location>
        <begin position="263"/>
        <end position="303"/>
    </location>
</feature>
<dbReference type="InterPro" id="IPR035513">
    <property type="entry name" value="Invertase/methylesterase_inhib"/>
</dbReference>
<dbReference type="CDD" id="cd14859">
    <property type="entry name" value="PMEI_like"/>
    <property type="match status" value="1"/>
</dbReference>
<feature type="domain" description="Pectinesterase inhibitor" evidence="3">
    <location>
        <begin position="34"/>
        <end position="177"/>
    </location>
</feature>
<keyword evidence="2" id="KW-0732">Signal</keyword>
<reference evidence="4 5" key="1">
    <citation type="submission" date="2024-04" db="EMBL/GenBank/DDBJ databases">
        <authorList>
            <person name="Fracassetti M."/>
        </authorList>
    </citation>
    <scope>NUCLEOTIDE SEQUENCE [LARGE SCALE GENOMIC DNA]</scope>
</reference>
<dbReference type="GO" id="GO:0004857">
    <property type="term" value="F:enzyme inhibitor activity"/>
    <property type="evidence" value="ECO:0007669"/>
    <property type="project" value="InterPro"/>
</dbReference>
<dbReference type="Pfam" id="PF04043">
    <property type="entry name" value="PMEI"/>
    <property type="match status" value="1"/>
</dbReference>
<feature type="region of interest" description="Disordered" evidence="1">
    <location>
        <begin position="199"/>
        <end position="310"/>
    </location>
</feature>
<protein>
    <recommendedName>
        <fullName evidence="3">Pectinesterase inhibitor domain-containing protein</fullName>
    </recommendedName>
</protein>
<dbReference type="NCBIfam" id="TIGR01614">
    <property type="entry name" value="PME_inhib"/>
    <property type="match status" value="1"/>
</dbReference>
<organism evidence="4 5">
    <name type="scientific">Linum trigynum</name>
    <dbReference type="NCBI Taxonomy" id="586398"/>
    <lineage>
        <taxon>Eukaryota</taxon>
        <taxon>Viridiplantae</taxon>
        <taxon>Streptophyta</taxon>
        <taxon>Embryophyta</taxon>
        <taxon>Tracheophyta</taxon>
        <taxon>Spermatophyta</taxon>
        <taxon>Magnoliopsida</taxon>
        <taxon>eudicotyledons</taxon>
        <taxon>Gunneridae</taxon>
        <taxon>Pentapetalae</taxon>
        <taxon>rosids</taxon>
        <taxon>fabids</taxon>
        <taxon>Malpighiales</taxon>
        <taxon>Linaceae</taxon>
        <taxon>Linum</taxon>
    </lineage>
</organism>
<dbReference type="EMBL" id="OZ034816">
    <property type="protein sequence ID" value="CAL1376006.1"/>
    <property type="molecule type" value="Genomic_DNA"/>
</dbReference>
<feature type="compositionally biased region" description="Gly residues" evidence="1">
    <location>
        <begin position="226"/>
        <end position="239"/>
    </location>
</feature>
<evidence type="ECO:0000313" key="4">
    <source>
        <dbReference type="EMBL" id="CAL1376006.1"/>
    </source>
</evidence>
<evidence type="ECO:0000313" key="5">
    <source>
        <dbReference type="Proteomes" id="UP001497516"/>
    </source>
</evidence>